<dbReference type="Gene3D" id="1.10.8.430">
    <property type="entry name" value="Helical domain of apoptotic protease-activating factors"/>
    <property type="match status" value="1"/>
</dbReference>
<proteinExistence type="inferred from homology"/>
<dbReference type="InterPro" id="IPR042197">
    <property type="entry name" value="Apaf_helical"/>
</dbReference>
<name>A0A3B5Z4H9_WHEAT</name>
<dbReference type="OMA" id="HECNEMM"/>
<dbReference type="SUPFAM" id="SSF52540">
    <property type="entry name" value="P-loop containing nucleoside triphosphate hydrolases"/>
    <property type="match status" value="1"/>
</dbReference>
<dbReference type="Gene3D" id="3.80.10.10">
    <property type="entry name" value="Ribonuclease Inhibitor"/>
    <property type="match status" value="1"/>
</dbReference>
<feature type="domain" description="Disease resistance protein winged helix" evidence="10">
    <location>
        <begin position="468"/>
        <end position="538"/>
    </location>
</feature>
<evidence type="ECO:0000259" key="8">
    <source>
        <dbReference type="Pfam" id="PF00931"/>
    </source>
</evidence>
<dbReference type="Gene3D" id="1.20.5.4130">
    <property type="match status" value="1"/>
</dbReference>
<keyword evidence="2" id="KW-0433">Leucine-rich repeat</keyword>
<evidence type="ECO:0000256" key="4">
    <source>
        <dbReference type="ARBA" id="ARBA00022741"/>
    </source>
</evidence>
<dbReference type="EnsemblPlants" id="TraesCS1B02G403500.2">
    <property type="protein sequence ID" value="TraesCS1B02G403500.2"/>
    <property type="gene ID" value="TraesCS1B02G403500"/>
</dbReference>
<evidence type="ECO:0000259" key="11">
    <source>
        <dbReference type="Pfam" id="PF23598"/>
    </source>
</evidence>
<dbReference type="Gene3D" id="3.40.50.300">
    <property type="entry name" value="P-loop containing nucleotide triphosphate hydrolases"/>
    <property type="match status" value="1"/>
</dbReference>
<dbReference type="SMR" id="A0A3B5Z4H9"/>
<evidence type="ECO:0000256" key="2">
    <source>
        <dbReference type="ARBA" id="ARBA00022614"/>
    </source>
</evidence>
<dbReference type="InterPro" id="IPR027417">
    <property type="entry name" value="P-loop_NTPase"/>
</dbReference>
<keyword evidence="6" id="KW-0175">Coiled coil</keyword>
<organism evidence="12">
    <name type="scientific">Triticum aestivum</name>
    <name type="common">Wheat</name>
    <dbReference type="NCBI Taxonomy" id="4565"/>
    <lineage>
        <taxon>Eukaryota</taxon>
        <taxon>Viridiplantae</taxon>
        <taxon>Streptophyta</taxon>
        <taxon>Embryophyta</taxon>
        <taxon>Tracheophyta</taxon>
        <taxon>Spermatophyta</taxon>
        <taxon>Magnoliopsida</taxon>
        <taxon>Liliopsida</taxon>
        <taxon>Poales</taxon>
        <taxon>Poaceae</taxon>
        <taxon>BOP clade</taxon>
        <taxon>Pooideae</taxon>
        <taxon>Triticodae</taxon>
        <taxon>Triticeae</taxon>
        <taxon>Triticinae</taxon>
        <taxon>Triticum</taxon>
    </lineage>
</organism>
<evidence type="ECO:0000256" key="6">
    <source>
        <dbReference type="ARBA" id="ARBA00023054"/>
    </source>
</evidence>
<dbReference type="Gramene" id="TraesCS1B03G1086900.2">
    <property type="protein sequence ID" value="TraesCS1B03G1086900.2.CDS"/>
    <property type="gene ID" value="TraesCS1B03G1086900"/>
</dbReference>
<dbReference type="InterPro" id="IPR032675">
    <property type="entry name" value="LRR_dom_sf"/>
</dbReference>
<dbReference type="GO" id="GO:0043531">
    <property type="term" value="F:ADP binding"/>
    <property type="evidence" value="ECO:0007669"/>
    <property type="project" value="InterPro"/>
</dbReference>
<dbReference type="InterPro" id="IPR041118">
    <property type="entry name" value="Rx_N"/>
</dbReference>
<dbReference type="SUPFAM" id="SSF52058">
    <property type="entry name" value="L domain-like"/>
    <property type="match status" value="1"/>
</dbReference>
<evidence type="ECO:0000259" key="9">
    <source>
        <dbReference type="Pfam" id="PF18052"/>
    </source>
</evidence>
<feature type="domain" description="NB-ARC" evidence="8">
    <location>
        <begin position="212"/>
        <end position="380"/>
    </location>
</feature>
<dbReference type="GO" id="GO:0002758">
    <property type="term" value="P:innate immune response-activating signaling pathway"/>
    <property type="evidence" value="ECO:0007669"/>
    <property type="project" value="UniProtKB-ARBA"/>
</dbReference>
<comment type="similarity">
    <text evidence="1">Belongs to the disease resistance NB-LRR family.</text>
</comment>
<protein>
    <submittedName>
        <fullName evidence="12">Uncharacterized protein</fullName>
    </submittedName>
</protein>
<sequence>MNVRHKPKDRATAMEAMVSAPHGAVQILLRKLGNVLATKYVLLSGVRGEIQVLKDELESMTACLLELADRDDHNEQIRIWMKQVREVAFDAEDCMDRFCRHLSEHHGDRQGLLEYLNRMFNIVRTLRVRHKVATDIQCLKSRAQEVSDRRLRYTYTLGDSDGRSGRALYTYSHIDSLDRWLPAIHGDRSGLVGMGKMTDAMVGLLNKQRQAAAGPRVLSIVGFGGLGKTTLATTVYNTPKLGGIQCRAFVSVSQTYDLRSLLESMLKQLLASSEKDKNDDPLKNIKDWEISELVDKIGKHLDAKRYLIVLDDVWRAAAWDQLKVAIPHDNNNKVGSIIITTRSHEVAESCCTSSNDHVYAMKRLQEADSQKLFFKTVFNSGECPTDLLRVSKAILSRCNGLPLAIVSIGRMLARRLNKTSAEWQTICDRLGSELETNPTLEGMRRILALSYNDLPYHLKACFLYLCAFPEDFKIRRGSLIRRWAAEGLIIGMYDRSLEEIAQICLDEFVSRNIVIPEQIGSSGKIKSFKVHDIMLEVIIAKSVKENFISFLGSSQYNTTAGHDKVRRLSIHPGGTNEKRTFCSKNIVHTRSLSILDSTAKPVPIKISDLTLLRVLDLEGCAWLRNKDLKEICKLSLLRYLSLRNTTISQLPNAIGKLKELVTLDVRETSVAKFPKGITRLQNLNHLLVGRYAYYTRTKSVKHFVWNDGAKVPLGLGNMGALQRISHVDISTKKSSNAMRELGKLRQLTRLCVINRKEAKLWKPFAESLDELSNSLRYLMVVDGSEQVKKLKFLAGLKNPPLLLESLHLVGRLRELPSWVSSLNNLASLSLRETHHLAEESFEVLAKLPSLVSLKLYCKGYKGRALFKEGWFPQLKQLVVDNLEQLEELSFHGGASKLERLTLYFPSVPRGGVNGIGKEKLPQLREVEFFGVVIESIFEQVVEAAKEYPNHLKVTREDRPTTEAAETSSGAGSSEQESTDQQVDRLAWRLLPSTCPLAYILNV</sequence>
<dbReference type="InterPro" id="IPR044974">
    <property type="entry name" value="Disease_R_plants"/>
</dbReference>
<dbReference type="InterPro" id="IPR036388">
    <property type="entry name" value="WH-like_DNA-bd_sf"/>
</dbReference>
<dbReference type="Pfam" id="PF23598">
    <property type="entry name" value="LRR_14"/>
    <property type="match status" value="1"/>
</dbReference>
<keyword evidence="13" id="KW-1185">Reference proteome</keyword>
<evidence type="ECO:0000259" key="10">
    <source>
        <dbReference type="Pfam" id="PF23559"/>
    </source>
</evidence>
<dbReference type="Gramene" id="TraesCS1B02G403500.2">
    <property type="protein sequence ID" value="TraesCS1B02G403500.2"/>
    <property type="gene ID" value="TraesCS1B02G403500"/>
</dbReference>
<dbReference type="Pfam" id="PF18052">
    <property type="entry name" value="Rx_N"/>
    <property type="match status" value="1"/>
</dbReference>
<dbReference type="InterPro" id="IPR055414">
    <property type="entry name" value="LRR_R13L4/SHOC2-like"/>
</dbReference>
<keyword evidence="4" id="KW-0547">Nucleotide-binding</keyword>
<dbReference type="AlphaFoldDB" id="A0A3B5Z4H9"/>
<feature type="compositionally biased region" description="Low complexity" evidence="7">
    <location>
        <begin position="961"/>
        <end position="975"/>
    </location>
</feature>
<dbReference type="Proteomes" id="UP000019116">
    <property type="component" value="Chromosome 1B"/>
</dbReference>
<dbReference type="CDD" id="cd14798">
    <property type="entry name" value="RX-CC_like"/>
    <property type="match status" value="1"/>
</dbReference>
<keyword evidence="3" id="KW-0677">Repeat</keyword>
<evidence type="ECO:0000313" key="13">
    <source>
        <dbReference type="Proteomes" id="UP000019116"/>
    </source>
</evidence>
<dbReference type="Gene3D" id="1.10.10.10">
    <property type="entry name" value="Winged helix-like DNA-binding domain superfamily/Winged helix DNA-binding domain"/>
    <property type="match status" value="1"/>
</dbReference>
<keyword evidence="5" id="KW-0611">Plant defense</keyword>
<dbReference type="PRINTS" id="PR00364">
    <property type="entry name" value="DISEASERSIST"/>
</dbReference>
<reference evidence="12" key="1">
    <citation type="submission" date="2018-08" db="EMBL/GenBank/DDBJ databases">
        <authorList>
            <person name="Rossello M."/>
        </authorList>
    </citation>
    <scope>NUCLEOTIDE SEQUENCE [LARGE SCALE GENOMIC DNA]</scope>
    <source>
        <strain evidence="12">cv. Chinese Spring</strain>
    </source>
</reference>
<dbReference type="InterPro" id="IPR002182">
    <property type="entry name" value="NB-ARC"/>
</dbReference>
<accession>A0A3B5Z4H9</accession>
<dbReference type="PANTHER" id="PTHR23155:SF1205">
    <property type="entry name" value="DISEASE RESISTANCE PROTEIN RPM1"/>
    <property type="match status" value="1"/>
</dbReference>
<dbReference type="OrthoDB" id="6161812at2759"/>
<evidence type="ECO:0000256" key="1">
    <source>
        <dbReference type="ARBA" id="ARBA00008894"/>
    </source>
</evidence>
<dbReference type="InterPro" id="IPR058922">
    <property type="entry name" value="WHD_DRP"/>
</dbReference>
<feature type="domain" description="Disease resistance R13L4/SHOC-2-like LRR" evidence="11">
    <location>
        <begin position="588"/>
        <end position="950"/>
    </location>
</feature>
<dbReference type="GO" id="GO:0042742">
    <property type="term" value="P:defense response to bacterium"/>
    <property type="evidence" value="ECO:0007669"/>
    <property type="project" value="UniProtKB-ARBA"/>
</dbReference>
<dbReference type="InterPro" id="IPR038005">
    <property type="entry name" value="RX-like_CC"/>
</dbReference>
<evidence type="ECO:0000256" key="5">
    <source>
        <dbReference type="ARBA" id="ARBA00022821"/>
    </source>
</evidence>
<dbReference type="Pfam" id="PF23559">
    <property type="entry name" value="WHD_DRP"/>
    <property type="match status" value="1"/>
</dbReference>
<dbReference type="Pfam" id="PF00931">
    <property type="entry name" value="NB-ARC"/>
    <property type="match status" value="1"/>
</dbReference>
<feature type="domain" description="Disease resistance N-terminal" evidence="9">
    <location>
        <begin position="24"/>
        <end position="107"/>
    </location>
</feature>
<evidence type="ECO:0000256" key="7">
    <source>
        <dbReference type="SAM" id="MobiDB-lite"/>
    </source>
</evidence>
<reference evidence="12" key="2">
    <citation type="submission" date="2018-10" db="UniProtKB">
        <authorList>
            <consortium name="EnsemblPlants"/>
        </authorList>
    </citation>
    <scope>IDENTIFICATION</scope>
</reference>
<dbReference type="GO" id="GO:0009626">
    <property type="term" value="P:plant-type hypersensitive response"/>
    <property type="evidence" value="ECO:0007669"/>
    <property type="project" value="UniProtKB-ARBA"/>
</dbReference>
<evidence type="ECO:0000313" key="12">
    <source>
        <dbReference type="EnsemblPlants" id="TraesCS1B02G403500.2"/>
    </source>
</evidence>
<evidence type="ECO:0000256" key="3">
    <source>
        <dbReference type="ARBA" id="ARBA00022737"/>
    </source>
</evidence>
<dbReference type="PANTHER" id="PTHR23155">
    <property type="entry name" value="DISEASE RESISTANCE PROTEIN RP"/>
    <property type="match status" value="1"/>
</dbReference>
<feature type="region of interest" description="Disordered" evidence="7">
    <location>
        <begin position="952"/>
        <end position="978"/>
    </location>
</feature>
<dbReference type="FunFam" id="1.10.10.10:FF:000322">
    <property type="entry name" value="Probable disease resistance protein At1g63360"/>
    <property type="match status" value="1"/>
</dbReference>